<keyword evidence="13" id="KW-1185">Reference proteome</keyword>
<keyword evidence="5 8" id="KW-0406">Ion transport</keyword>
<feature type="domain" description="Potassium channel" evidence="11">
    <location>
        <begin position="373"/>
        <end position="449"/>
    </location>
</feature>
<dbReference type="Proteomes" id="UP000777438">
    <property type="component" value="Unassembled WGS sequence"/>
</dbReference>
<keyword evidence="6 10" id="KW-0472">Membrane</keyword>
<feature type="transmembrane region" description="Helical" evidence="10">
    <location>
        <begin position="164"/>
        <end position="187"/>
    </location>
</feature>
<keyword evidence="2 8" id="KW-0813">Transport</keyword>
<feature type="domain" description="Potassium channel" evidence="11">
    <location>
        <begin position="212"/>
        <end position="284"/>
    </location>
</feature>
<gene>
    <name evidence="12" type="ORF">B0T10DRAFT_489969</name>
</gene>
<dbReference type="InterPro" id="IPR013099">
    <property type="entry name" value="K_chnl_dom"/>
</dbReference>
<evidence type="ECO:0000256" key="1">
    <source>
        <dbReference type="ARBA" id="ARBA00004141"/>
    </source>
</evidence>
<evidence type="ECO:0000256" key="5">
    <source>
        <dbReference type="ARBA" id="ARBA00023065"/>
    </source>
</evidence>
<dbReference type="Pfam" id="PF07885">
    <property type="entry name" value="Ion_trans_2"/>
    <property type="match status" value="2"/>
</dbReference>
<feature type="transmembrane region" description="Helical" evidence="10">
    <location>
        <begin position="125"/>
        <end position="144"/>
    </location>
</feature>
<evidence type="ECO:0000256" key="9">
    <source>
        <dbReference type="SAM" id="MobiDB-lite"/>
    </source>
</evidence>
<dbReference type="GO" id="GO:0015271">
    <property type="term" value="F:outward rectifier potassium channel activity"/>
    <property type="evidence" value="ECO:0007669"/>
    <property type="project" value="TreeGrafter"/>
</dbReference>
<dbReference type="PANTHER" id="PTHR11003">
    <property type="entry name" value="POTASSIUM CHANNEL, SUBFAMILY K"/>
    <property type="match status" value="1"/>
</dbReference>
<evidence type="ECO:0000313" key="13">
    <source>
        <dbReference type="Proteomes" id="UP000777438"/>
    </source>
</evidence>
<dbReference type="InterPro" id="IPR003280">
    <property type="entry name" value="2pore_dom_K_chnl"/>
</dbReference>
<evidence type="ECO:0000256" key="2">
    <source>
        <dbReference type="ARBA" id="ARBA00022448"/>
    </source>
</evidence>
<dbReference type="GO" id="GO:0030322">
    <property type="term" value="P:stabilization of membrane potential"/>
    <property type="evidence" value="ECO:0007669"/>
    <property type="project" value="TreeGrafter"/>
</dbReference>
<feature type="compositionally biased region" description="Basic and acidic residues" evidence="9">
    <location>
        <begin position="490"/>
        <end position="499"/>
    </location>
</feature>
<reference evidence="12 13" key="1">
    <citation type="journal article" date="2021" name="Nat. Commun.">
        <title>Genetic determinants of endophytism in the Arabidopsis root mycobiome.</title>
        <authorList>
            <person name="Mesny F."/>
            <person name="Miyauchi S."/>
            <person name="Thiergart T."/>
            <person name="Pickel B."/>
            <person name="Atanasova L."/>
            <person name="Karlsson M."/>
            <person name="Huettel B."/>
            <person name="Barry K.W."/>
            <person name="Haridas S."/>
            <person name="Chen C."/>
            <person name="Bauer D."/>
            <person name="Andreopoulos W."/>
            <person name="Pangilinan J."/>
            <person name="LaButti K."/>
            <person name="Riley R."/>
            <person name="Lipzen A."/>
            <person name="Clum A."/>
            <person name="Drula E."/>
            <person name="Henrissat B."/>
            <person name="Kohler A."/>
            <person name="Grigoriev I.V."/>
            <person name="Martin F.M."/>
            <person name="Hacquard S."/>
        </authorList>
    </citation>
    <scope>NUCLEOTIDE SEQUENCE [LARGE SCALE GENOMIC DNA]</scope>
    <source>
        <strain evidence="12 13">MPI-CAGE-CH-0241</strain>
    </source>
</reference>
<evidence type="ECO:0000259" key="11">
    <source>
        <dbReference type="Pfam" id="PF07885"/>
    </source>
</evidence>
<protein>
    <recommendedName>
        <fullName evidence="11">Potassium channel domain-containing protein</fullName>
    </recommendedName>
</protein>
<feature type="compositionally biased region" description="Basic residues" evidence="9">
    <location>
        <begin position="624"/>
        <end position="643"/>
    </location>
</feature>
<dbReference type="PRINTS" id="PR01333">
    <property type="entry name" value="2POREKCHANEL"/>
</dbReference>
<feature type="transmembrane region" description="Helical" evidence="10">
    <location>
        <begin position="363"/>
        <end position="384"/>
    </location>
</feature>
<feature type="region of interest" description="Disordered" evidence="9">
    <location>
        <begin position="620"/>
        <end position="648"/>
    </location>
</feature>
<feature type="transmembrane region" description="Helical" evidence="10">
    <location>
        <begin position="207"/>
        <end position="228"/>
    </location>
</feature>
<dbReference type="AlphaFoldDB" id="A0A9P9ARC2"/>
<organism evidence="12 13">
    <name type="scientific">Thelonectria olida</name>
    <dbReference type="NCBI Taxonomy" id="1576542"/>
    <lineage>
        <taxon>Eukaryota</taxon>
        <taxon>Fungi</taxon>
        <taxon>Dikarya</taxon>
        <taxon>Ascomycota</taxon>
        <taxon>Pezizomycotina</taxon>
        <taxon>Sordariomycetes</taxon>
        <taxon>Hypocreomycetidae</taxon>
        <taxon>Hypocreales</taxon>
        <taxon>Nectriaceae</taxon>
        <taxon>Thelonectria</taxon>
    </lineage>
</organism>
<feature type="transmembrane region" description="Helical" evidence="10">
    <location>
        <begin position="89"/>
        <end position="113"/>
    </location>
</feature>
<sequence length="743" mass="83670">MDDGNLGEVIEEEAEFVESCVERERKFANDDTHLSPSRWWFASSAFPMIAGTLGPVASAFSICALVRPWRQRLVPPASITDAPFVVDPAWLTTVNAIQLAVALFSNVFLLLNMARRVRFSIAQPITIIGWYISAICLLSLNATAAGPLLDGINFDPSELVWSQAYYYGIWAAILYFIDASLMVVTFYGASVGHYSKDFMLTPSQRTLMLQTIMVLMYLLLGALIFSNIEGWNYLDAVYWADVTLFTVGFGDFHPTTTLGRALMMPYALVGVISLGLVIGSIRSLVLDRGKRHVDARMEEKKRRKLIRAMTKHGDDGILEPIREDSGPQLDRPSDLPATEFERRKAEFGLMRQIQSQTSIRRRWVAMGISASSWIILWLVGAVIFVRAEKPYQDWRYFDGFYFCFVSLTTIGYGDATPVSPAGKSFFVFWSLLALPTMTVLISNAGDTVVKFIRDGTLRLGNITILPGEDKFSDDIRHIVNKLTCGRVFPGHKDAPEPKQSKSGVSILGHLSAPSTKSDEASPYDNNGGRPGHPNDDLEADRHSMVSRGRAGSTFTAKVRRSLSRLRDPFNDLPTGTDFHFLLISEIQVVAAHLREHKPHRYTFDQWAWYLKLIGEDENNAETHRKAKPRPKKHKYGQHQHQHHGHDNTNQIEHDVITDDGNSCVSRSAQDEAEHSTWSWVGHQSPLMGSQQESEWIMERLMDRLRESLSTERRRQLKMAARAVYGEGHHIADTQHASDAEKNE</sequence>
<evidence type="ECO:0000256" key="4">
    <source>
        <dbReference type="ARBA" id="ARBA00022989"/>
    </source>
</evidence>
<proteinExistence type="inferred from homology"/>
<evidence type="ECO:0000256" key="6">
    <source>
        <dbReference type="ARBA" id="ARBA00023136"/>
    </source>
</evidence>
<evidence type="ECO:0000256" key="7">
    <source>
        <dbReference type="ARBA" id="ARBA00023303"/>
    </source>
</evidence>
<keyword evidence="7 8" id="KW-0407">Ion channel</keyword>
<feature type="region of interest" description="Disordered" evidence="9">
    <location>
        <begin position="489"/>
        <end position="539"/>
    </location>
</feature>
<dbReference type="GO" id="GO:0022841">
    <property type="term" value="F:potassium ion leak channel activity"/>
    <property type="evidence" value="ECO:0007669"/>
    <property type="project" value="TreeGrafter"/>
</dbReference>
<keyword evidence="3 8" id="KW-0812">Transmembrane</keyword>
<dbReference type="EMBL" id="JAGPYM010000014">
    <property type="protein sequence ID" value="KAH6887561.1"/>
    <property type="molecule type" value="Genomic_DNA"/>
</dbReference>
<dbReference type="PANTHER" id="PTHR11003:SF301">
    <property type="entry name" value="POTASSIUM CHANNEL PROTEIN"/>
    <property type="match status" value="1"/>
</dbReference>
<dbReference type="GO" id="GO:0005886">
    <property type="term" value="C:plasma membrane"/>
    <property type="evidence" value="ECO:0007669"/>
    <property type="project" value="TreeGrafter"/>
</dbReference>
<dbReference type="FunFam" id="1.10.287.70:FF:000170">
    <property type="entry name" value="Outward-rectifier potassium channel TOK1"/>
    <property type="match status" value="1"/>
</dbReference>
<evidence type="ECO:0000256" key="3">
    <source>
        <dbReference type="ARBA" id="ARBA00022692"/>
    </source>
</evidence>
<evidence type="ECO:0000256" key="10">
    <source>
        <dbReference type="SAM" id="Phobius"/>
    </source>
</evidence>
<evidence type="ECO:0000313" key="12">
    <source>
        <dbReference type="EMBL" id="KAH6887561.1"/>
    </source>
</evidence>
<keyword evidence="4 10" id="KW-1133">Transmembrane helix</keyword>
<comment type="caution">
    <text evidence="12">The sequence shown here is derived from an EMBL/GenBank/DDBJ whole genome shotgun (WGS) entry which is preliminary data.</text>
</comment>
<evidence type="ECO:0000256" key="8">
    <source>
        <dbReference type="RuleBase" id="RU003857"/>
    </source>
</evidence>
<comment type="subcellular location">
    <subcellularLocation>
        <location evidence="1">Membrane</location>
        <topology evidence="1">Multi-pass membrane protein</topology>
    </subcellularLocation>
</comment>
<comment type="similarity">
    <text evidence="8">Belongs to the two pore domain potassium channel (TC 1.A.1.8) family.</text>
</comment>
<feature type="transmembrane region" description="Helical" evidence="10">
    <location>
        <begin position="396"/>
        <end position="413"/>
    </location>
</feature>
<feature type="transmembrane region" description="Helical" evidence="10">
    <location>
        <begin position="263"/>
        <end position="281"/>
    </location>
</feature>
<name>A0A9P9ARC2_9HYPO</name>
<dbReference type="Gene3D" id="1.10.287.70">
    <property type="match status" value="2"/>
</dbReference>
<dbReference type="SUPFAM" id="SSF81324">
    <property type="entry name" value="Voltage-gated potassium channels"/>
    <property type="match status" value="2"/>
</dbReference>
<accession>A0A9P9ARC2</accession>
<dbReference type="OrthoDB" id="297496at2759"/>
<feature type="transmembrane region" description="Helical" evidence="10">
    <location>
        <begin position="425"/>
        <end position="444"/>
    </location>
</feature>